<organism evidence="2 3">
    <name type="scientific">Zoogloea ramigera</name>
    <dbReference type="NCBI Taxonomy" id="350"/>
    <lineage>
        <taxon>Bacteria</taxon>
        <taxon>Pseudomonadati</taxon>
        <taxon>Pseudomonadota</taxon>
        <taxon>Betaproteobacteria</taxon>
        <taxon>Rhodocyclales</taxon>
        <taxon>Zoogloeaceae</taxon>
        <taxon>Zoogloea</taxon>
    </lineage>
</organism>
<keyword evidence="1" id="KW-0472">Membrane</keyword>
<evidence type="ECO:0000313" key="2">
    <source>
        <dbReference type="EMBL" id="GEC97747.1"/>
    </source>
</evidence>
<reference evidence="2 3" key="1">
    <citation type="submission" date="2019-06" db="EMBL/GenBank/DDBJ databases">
        <title>Whole genome shotgun sequence of Zoogloea ramigera NBRC 15342.</title>
        <authorList>
            <person name="Hosoyama A."/>
            <person name="Uohara A."/>
            <person name="Ohji S."/>
            <person name="Ichikawa N."/>
        </authorList>
    </citation>
    <scope>NUCLEOTIDE SEQUENCE [LARGE SCALE GENOMIC DNA]</scope>
    <source>
        <strain evidence="2 3">NBRC 15342</strain>
    </source>
</reference>
<dbReference type="EMBL" id="BJNV01000120">
    <property type="protein sequence ID" value="GEC97747.1"/>
    <property type="molecule type" value="Genomic_DNA"/>
</dbReference>
<evidence type="ECO:0000256" key="1">
    <source>
        <dbReference type="SAM" id="Phobius"/>
    </source>
</evidence>
<proteinExistence type="predicted"/>
<gene>
    <name evidence="2" type="ORF">ZRA01_38200</name>
</gene>
<evidence type="ECO:0000313" key="3">
    <source>
        <dbReference type="Proteomes" id="UP000318422"/>
    </source>
</evidence>
<keyword evidence="3" id="KW-1185">Reference proteome</keyword>
<protein>
    <submittedName>
        <fullName evidence="2">Uncharacterized protein</fullName>
    </submittedName>
</protein>
<dbReference type="AlphaFoldDB" id="A0A4Y4D3A3"/>
<comment type="caution">
    <text evidence="2">The sequence shown here is derived from an EMBL/GenBank/DDBJ whole genome shotgun (WGS) entry which is preliminary data.</text>
</comment>
<keyword evidence="1" id="KW-0812">Transmembrane</keyword>
<dbReference type="Proteomes" id="UP000318422">
    <property type="component" value="Unassembled WGS sequence"/>
</dbReference>
<feature type="transmembrane region" description="Helical" evidence="1">
    <location>
        <begin position="16"/>
        <end position="36"/>
    </location>
</feature>
<accession>A0A4Y4D3A3</accession>
<dbReference type="RefSeq" id="WP_141355058.1">
    <property type="nucleotide sequence ID" value="NZ_BJNV01000120.1"/>
</dbReference>
<sequence length="61" mass="7016">MYRVDISILNHEQLTGLLMISGGAGLVLGVLWFWLLRKRPDPESKRIAKAPSRERKGRRKT</sequence>
<keyword evidence="1" id="KW-1133">Transmembrane helix</keyword>
<name>A0A4Y4D3A3_ZOORA</name>